<organism evidence="1 2">
    <name type="scientific">Poseidonocella pacifica</name>
    <dbReference type="NCBI Taxonomy" id="871651"/>
    <lineage>
        <taxon>Bacteria</taxon>
        <taxon>Pseudomonadati</taxon>
        <taxon>Pseudomonadota</taxon>
        <taxon>Alphaproteobacteria</taxon>
        <taxon>Rhodobacterales</taxon>
        <taxon>Roseobacteraceae</taxon>
        <taxon>Poseidonocella</taxon>
    </lineage>
</organism>
<dbReference type="Pfam" id="PF02585">
    <property type="entry name" value="PIG-L"/>
    <property type="match status" value="1"/>
</dbReference>
<evidence type="ECO:0000313" key="2">
    <source>
        <dbReference type="Proteomes" id="UP000198796"/>
    </source>
</evidence>
<dbReference type="Gene3D" id="3.40.50.10320">
    <property type="entry name" value="LmbE-like"/>
    <property type="match status" value="1"/>
</dbReference>
<sequence>MPQVMTFEELSQGAPICVLSPHPDDESLGCGALLAAAFSGPGADVICMTDGSASHPGSTDWPPDRLAQLRATELQRAIEILGGRSENITHFVLPDGRLPALSDRFDEIAARISQRLRTNGARSLFAPARTDPHCDHEATAEIAARAARDAGVPLFSYPIWSAWYDQQYREKLQYKREIHFNTGFAREAKDRAIAAHRSQHGTIVRDSPDGFVLPEDFLAGFRAGPEIFFEVEN</sequence>
<reference evidence="1 2" key="1">
    <citation type="submission" date="2016-10" db="EMBL/GenBank/DDBJ databases">
        <authorList>
            <person name="de Groot N.N."/>
        </authorList>
    </citation>
    <scope>NUCLEOTIDE SEQUENCE [LARGE SCALE GENOMIC DNA]</scope>
    <source>
        <strain evidence="1 2">DSM 29316</strain>
    </source>
</reference>
<accession>A0A1I0YS55</accession>
<dbReference type="OrthoDB" id="9790023at2"/>
<name>A0A1I0YS55_9RHOB</name>
<evidence type="ECO:0000313" key="1">
    <source>
        <dbReference type="EMBL" id="SFB16209.1"/>
    </source>
</evidence>
<dbReference type="AlphaFoldDB" id="A0A1I0YS55"/>
<dbReference type="InterPro" id="IPR024078">
    <property type="entry name" value="LmbE-like_dom_sf"/>
</dbReference>
<dbReference type="RefSeq" id="WP_092066856.1">
    <property type="nucleotide sequence ID" value="NZ_FOJU01000007.1"/>
</dbReference>
<dbReference type="SUPFAM" id="SSF102588">
    <property type="entry name" value="LmbE-like"/>
    <property type="match status" value="1"/>
</dbReference>
<proteinExistence type="predicted"/>
<dbReference type="STRING" id="871651.SAMN05421688_3329"/>
<dbReference type="InterPro" id="IPR003737">
    <property type="entry name" value="GlcNAc_PI_deacetylase-related"/>
</dbReference>
<dbReference type="Proteomes" id="UP000198796">
    <property type="component" value="Unassembled WGS sequence"/>
</dbReference>
<gene>
    <name evidence="1" type="ORF">SAMN05421688_3329</name>
</gene>
<dbReference type="PANTHER" id="PTHR12993">
    <property type="entry name" value="N-ACETYLGLUCOSAMINYL-PHOSPHATIDYLINOSITOL DE-N-ACETYLASE-RELATED"/>
    <property type="match status" value="1"/>
</dbReference>
<keyword evidence="2" id="KW-1185">Reference proteome</keyword>
<dbReference type="EMBL" id="FOJU01000007">
    <property type="protein sequence ID" value="SFB16209.1"/>
    <property type="molecule type" value="Genomic_DNA"/>
</dbReference>
<dbReference type="PANTHER" id="PTHR12993:SF29">
    <property type="entry name" value="BLR3841 PROTEIN"/>
    <property type="match status" value="1"/>
</dbReference>
<protein>
    <submittedName>
        <fullName evidence="1">N-acetylglucosaminyl deacetylase, LmbE family</fullName>
    </submittedName>
</protein>
<dbReference type="GO" id="GO:0016811">
    <property type="term" value="F:hydrolase activity, acting on carbon-nitrogen (but not peptide) bonds, in linear amides"/>
    <property type="evidence" value="ECO:0007669"/>
    <property type="project" value="TreeGrafter"/>
</dbReference>